<dbReference type="EMBL" id="JAEFBJ010000002">
    <property type="protein sequence ID" value="KAG7644209.1"/>
    <property type="molecule type" value="Genomic_DNA"/>
</dbReference>
<comment type="caution">
    <text evidence="1">The sequence shown here is derived from an EMBL/GenBank/DDBJ whole genome shotgun (WGS) entry which is preliminary data.</text>
</comment>
<proteinExistence type="predicted"/>
<organism evidence="1 2">
    <name type="scientific">Arabidopsis suecica</name>
    <name type="common">Swedish thale-cress</name>
    <name type="synonym">Cardaminopsis suecica</name>
    <dbReference type="NCBI Taxonomy" id="45249"/>
    <lineage>
        <taxon>Eukaryota</taxon>
        <taxon>Viridiplantae</taxon>
        <taxon>Streptophyta</taxon>
        <taxon>Embryophyta</taxon>
        <taxon>Tracheophyta</taxon>
        <taxon>Spermatophyta</taxon>
        <taxon>Magnoliopsida</taxon>
        <taxon>eudicotyledons</taxon>
        <taxon>Gunneridae</taxon>
        <taxon>Pentapetalae</taxon>
        <taxon>rosids</taxon>
        <taxon>malvids</taxon>
        <taxon>Brassicales</taxon>
        <taxon>Brassicaceae</taxon>
        <taxon>Camelineae</taxon>
        <taxon>Arabidopsis</taxon>
    </lineage>
</organism>
<accession>A0A8T2G8D1</accession>
<keyword evidence="2" id="KW-1185">Reference proteome</keyword>
<dbReference type="Proteomes" id="UP000694251">
    <property type="component" value="Chromosome 2"/>
</dbReference>
<sequence length="41" mass="4713">MLGPVEFRQTCCYYHDVVKEAGVALRIKNKQSKKTNEISVE</sequence>
<gene>
    <name evidence="1" type="ORF">ISN44_As02g039290</name>
</gene>
<evidence type="ECO:0000313" key="1">
    <source>
        <dbReference type="EMBL" id="KAG7644209.1"/>
    </source>
</evidence>
<evidence type="ECO:0000313" key="2">
    <source>
        <dbReference type="Proteomes" id="UP000694251"/>
    </source>
</evidence>
<reference evidence="1 2" key="1">
    <citation type="submission" date="2020-12" db="EMBL/GenBank/DDBJ databases">
        <title>Concerted genomic and epigenomic changes stabilize Arabidopsis allopolyploids.</title>
        <authorList>
            <person name="Chen Z."/>
        </authorList>
    </citation>
    <scope>NUCLEOTIDE SEQUENCE [LARGE SCALE GENOMIC DNA]</scope>
    <source>
        <strain evidence="1">As9502</strain>
        <tissue evidence="1">Leaf</tissue>
    </source>
</reference>
<dbReference type="AlphaFoldDB" id="A0A8T2G8D1"/>
<name>A0A8T2G8D1_ARASU</name>
<protein>
    <submittedName>
        <fullName evidence="1">Uncharacterized protein</fullName>
    </submittedName>
</protein>